<sequence>MNTRLDAAGRTLALNDTVMGTYGGYSGLSPMVVVGFTPKAVRCEPLKSLHGISGRGGGVLTGERLVRFPSQIVLVETGDGTTLESRRPDTTVESAAG</sequence>
<dbReference type="AlphaFoldDB" id="A0A9X1MGF3"/>
<evidence type="ECO:0000313" key="2">
    <source>
        <dbReference type="Proteomes" id="UP001139158"/>
    </source>
</evidence>
<name>A0A9X1MGF3_9MICC</name>
<keyword evidence="2" id="KW-1185">Reference proteome</keyword>
<accession>A0A9X1MGF3</accession>
<dbReference type="RefSeq" id="WP_227897644.1">
    <property type="nucleotide sequence ID" value="NZ_CP099467.1"/>
</dbReference>
<dbReference type="EMBL" id="JAJFZV010000020">
    <property type="protein sequence ID" value="MCC3299658.1"/>
    <property type="molecule type" value="Genomic_DNA"/>
</dbReference>
<reference evidence="1" key="1">
    <citation type="submission" date="2021-10" db="EMBL/GenBank/DDBJ databases">
        <title>Novel species in genus Arthrobacter.</title>
        <authorList>
            <person name="Liu Y."/>
        </authorList>
    </citation>
    <scope>NUCLEOTIDE SEQUENCE</scope>
    <source>
        <strain evidence="1">Zg-Y453</strain>
    </source>
</reference>
<organism evidence="1 2">
    <name type="scientific">Arthrobacter caoxuetaonis</name>
    <dbReference type="NCBI Taxonomy" id="2886935"/>
    <lineage>
        <taxon>Bacteria</taxon>
        <taxon>Bacillati</taxon>
        <taxon>Actinomycetota</taxon>
        <taxon>Actinomycetes</taxon>
        <taxon>Micrococcales</taxon>
        <taxon>Micrococcaceae</taxon>
        <taxon>Arthrobacter</taxon>
    </lineage>
</organism>
<dbReference type="Proteomes" id="UP001139158">
    <property type="component" value="Unassembled WGS sequence"/>
</dbReference>
<gene>
    <name evidence="1" type="ORF">LJ757_17835</name>
</gene>
<protein>
    <submittedName>
        <fullName evidence="1">Uncharacterized protein</fullName>
    </submittedName>
</protein>
<evidence type="ECO:0000313" key="1">
    <source>
        <dbReference type="EMBL" id="MCC3299658.1"/>
    </source>
</evidence>
<comment type="caution">
    <text evidence="1">The sequence shown here is derived from an EMBL/GenBank/DDBJ whole genome shotgun (WGS) entry which is preliminary data.</text>
</comment>
<proteinExistence type="predicted"/>